<accession>A0A9X4LHH7</accession>
<proteinExistence type="predicted"/>
<evidence type="ECO:0000256" key="1">
    <source>
        <dbReference type="SAM" id="MobiDB-lite"/>
    </source>
</evidence>
<name>A0A9X4LHH7_9BURK</name>
<feature type="compositionally biased region" description="Basic and acidic residues" evidence="1">
    <location>
        <begin position="148"/>
        <end position="161"/>
    </location>
</feature>
<dbReference type="Proteomes" id="UP001152766">
    <property type="component" value="Unassembled WGS sequence"/>
</dbReference>
<comment type="caution">
    <text evidence="2">The sequence shown here is derived from an EMBL/GenBank/DDBJ whole genome shotgun (WGS) entry which is preliminary data.</text>
</comment>
<evidence type="ECO:0000313" key="2">
    <source>
        <dbReference type="EMBL" id="MDG0863089.1"/>
    </source>
</evidence>
<dbReference type="RefSeq" id="WP_268153309.1">
    <property type="nucleotide sequence ID" value="NZ_JAPPUW010000020.1"/>
</dbReference>
<evidence type="ECO:0000313" key="3">
    <source>
        <dbReference type="Proteomes" id="UP001152766"/>
    </source>
</evidence>
<feature type="compositionally biased region" description="Basic and acidic residues" evidence="1">
    <location>
        <begin position="171"/>
        <end position="192"/>
    </location>
</feature>
<organism evidence="2 3">
    <name type="scientific">Pelomonas aquatica</name>
    <dbReference type="NCBI Taxonomy" id="431058"/>
    <lineage>
        <taxon>Bacteria</taxon>
        <taxon>Pseudomonadati</taxon>
        <taxon>Pseudomonadota</taxon>
        <taxon>Betaproteobacteria</taxon>
        <taxon>Burkholderiales</taxon>
        <taxon>Sphaerotilaceae</taxon>
        <taxon>Roseateles</taxon>
    </lineage>
</organism>
<keyword evidence="3" id="KW-1185">Reference proteome</keyword>
<gene>
    <name evidence="2" type="ORF">EXJ73_11490</name>
</gene>
<evidence type="ECO:0008006" key="4">
    <source>
        <dbReference type="Google" id="ProtNLM"/>
    </source>
</evidence>
<sequence>MKVVHWVLGLGMACGLSGVGAQPVWKCEVAGQVRYSDRPCEAAGQPLPARRLQPNVAGGLAPEAVRAALAPASAGSAPNAPAANACPGDAEIRDMQTRGNSTTLGDAERQFMQDELRRAWQCRKGQGRYSESDWAVSRAAQATQSNNGDRDRRDARLRAEAMHSAADPDEGDRIARRRIADERLRAQQEWARRGQNPASTPTP</sequence>
<protein>
    <recommendedName>
        <fullName evidence="4">DUF4124 domain-containing protein</fullName>
    </recommendedName>
</protein>
<feature type="region of interest" description="Disordered" evidence="1">
    <location>
        <begin position="130"/>
        <end position="203"/>
    </location>
</feature>
<reference evidence="2" key="1">
    <citation type="submission" date="2019-02" db="EMBL/GenBank/DDBJ databases">
        <title>Draft genome of the type strain Pelomonas aquatica CCUG 52575T.</title>
        <authorList>
            <person name="Gomila M."/>
            <person name="Lalucat J."/>
        </authorList>
    </citation>
    <scope>NUCLEOTIDE SEQUENCE</scope>
    <source>
        <strain evidence="2">CCUG 52575</strain>
    </source>
</reference>
<dbReference type="EMBL" id="SGUG01000014">
    <property type="protein sequence ID" value="MDG0863089.1"/>
    <property type="molecule type" value="Genomic_DNA"/>
</dbReference>
<dbReference type="AlphaFoldDB" id="A0A9X4LHH7"/>